<dbReference type="AlphaFoldDB" id="A0A168QZ37"/>
<dbReference type="Gene3D" id="3.30.450.20">
    <property type="entry name" value="PAS domain"/>
    <property type="match status" value="1"/>
</dbReference>
<dbReference type="EMBL" id="LVJI01000001">
    <property type="protein sequence ID" value="OAB48381.1"/>
    <property type="molecule type" value="Genomic_DNA"/>
</dbReference>
<evidence type="ECO:0000313" key="2">
    <source>
        <dbReference type="Proteomes" id="UP000077355"/>
    </source>
</evidence>
<gene>
    <name evidence="1" type="ORF">PBAT_01725</name>
</gene>
<dbReference type="OrthoDB" id="2645267at2"/>
<organism evidence="1 2">
    <name type="scientific">Paenibacillus antarcticus</name>
    <dbReference type="NCBI Taxonomy" id="253703"/>
    <lineage>
        <taxon>Bacteria</taxon>
        <taxon>Bacillati</taxon>
        <taxon>Bacillota</taxon>
        <taxon>Bacilli</taxon>
        <taxon>Bacillales</taxon>
        <taxon>Paenibacillaceae</taxon>
        <taxon>Paenibacillus</taxon>
    </lineage>
</organism>
<dbReference type="Proteomes" id="UP000077355">
    <property type="component" value="Unassembled WGS sequence"/>
</dbReference>
<reference evidence="1 2" key="1">
    <citation type="submission" date="2016-03" db="EMBL/GenBank/DDBJ databases">
        <title>Draft genome sequence of Paenibacillus antarcticus CECT 5836.</title>
        <authorList>
            <person name="Shin S.-K."/>
            <person name="Yi H."/>
        </authorList>
    </citation>
    <scope>NUCLEOTIDE SEQUENCE [LARGE SCALE GENOMIC DNA]</scope>
    <source>
        <strain evidence="1 2">CECT 5836</strain>
    </source>
</reference>
<accession>A0A168QZ37</accession>
<evidence type="ECO:0008006" key="3">
    <source>
        <dbReference type="Google" id="ProtNLM"/>
    </source>
</evidence>
<protein>
    <recommendedName>
        <fullName evidence="3">PAS fold-4 domain-containing protein</fullName>
    </recommendedName>
</protein>
<comment type="caution">
    <text evidence="1">The sequence shown here is derived from an EMBL/GenBank/DDBJ whole genome shotgun (WGS) entry which is preliminary data.</text>
</comment>
<evidence type="ECO:0000313" key="1">
    <source>
        <dbReference type="EMBL" id="OAB48381.1"/>
    </source>
</evidence>
<proteinExistence type="predicted"/>
<name>A0A168QZ37_9BACL</name>
<dbReference type="RefSeq" id="WP_068646014.1">
    <property type="nucleotide sequence ID" value="NZ_CP043611.1"/>
</dbReference>
<sequence>MPNLTSTFHNEVIHSLQHSIAVLDCDGYVIAVNPAWGLMSTSNNVPSNFQWIGINFFQICESPFRTENREISTLLMNSFQSILHGQLQSFSHDFSLMVGHKTQWFMLDVSPLVAFGMNSIKGAILSLTNISSRKQLEHDLQESLSQIRTLRGLIPICAVCKRIKDEELWNAIEQFLEKHTYAEFTHDICPDCIRSLYPKYSSVLDRPTES</sequence>
<keyword evidence="2" id="KW-1185">Reference proteome</keyword>